<dbReference type="OrthoDB" id="7676733at2"/>
<feature type="domain" description="Flagellar hook-length control protein-like C-terminal" evidence="2">
    <location>
        <begin position="280"/>
        <end position="353"/>
    </location>
</feature>
<reference evidence="3 4" key="1">
    <citation type="journal article" date="2011" name="J. Bacteriol.">
        <title>Complete genome sequence of Polymorphum gilvum SL003B-26A1T, a crude oil-degrading bacterium from oil-polluted saline soil.</title>
        <authorList>
            <person name="Li S.G."/>
            <person name="Tang Y.Q."/>
            <person name="Nie Y."/>
            <person name="Cai M."/>
            <person name="Wu X.L."/>
        </authorList>
    </citation>
    <scope>NUCLEOTIDE SEQUENCE [LARGE SCALE GENOMIC DNA]</scope>
    <source>
        <strain evidence="4">LMG 25793 / CGMCC 1.9160 / SL003B-26A1</strain>
    </source>
</reference>
<feature type="compositionally biased region" description="Low complexity" evidence="1">
    <location>
        <begin position="135"/>
        <end position="149"/>
    </location>
</feature>
<feature type="compositionally biased region" description="Basic and acidic residues" evidence="1">
    <location>
        <begin position="386"/>
        <end position="430"/>
    </location>
</feature>
<dbReference type="Proteomes" id="UP000008130">
    <property type="component" value="Chromosome"/>
</dbReference>
<dbReference type="RefSeq" id="WP_013654606.1">
    <property type="nucleotide sequence ID" value="NC_015259.1"/>
</dbReference>
<evidence type="ECO:0000256" key="1">
    <source>
        <dbReference type="SAM" id="MobiDB-lite"/>
    </source>
</evidence>
<dbReference type="Gene3D" id="3.30.750.140">
    <property type="match status" value="1"/>
</dbReference>
<dbReference type="EMBL" id="CP002568">
    <property type="protein sequence ID" value="ADZ72297.1"/>
    <property type="molecule type" value="Genomic_DNA"/>
</dbReference>
<dbReference type="CDD" id="cd17470">
    <property type="entry name" value="T3SS_Flik_C"/>
    <property type="match status" value="1"/>
</dbReference>
<feature type="region of interest" description="Disordered" evidence="1">
    <location>
        <begin position="126"/>
        <end position="167"/>
    </location>
</feature>
<keyword evidence="3" id="KW-0966">Cell projection</keyword>
<keyword evidence="3" id="KW-0282">Flagellum</keyword>
<feature type="region of interest" description="Disordered" evidence="1">
    <location>
        <begin position="15"/>
        <end position="73"/>
    </location>
</feature>
<sequence>MTVNTYAQVQAFAAPVKASRVPDGSASGRQGGRDDGDGFTELLRKMAGAPASTQPAETASAEPGTVGGSFPALPAGQAQDATLAGLLPGGAATGLAGAGNHAPAAGTPPSAVDDAARELQVSADTLPAPAPASAPPVEAGLAAAASATARPMQTNGTAPAPVQNPAGGQSAALARVLIASDGTTSGSGGVDLSGVDDDGLFARFASAGEPVSTRAGAEEGEASGRPKVDIGQIRVLREETHFAPSMRLSPVQQIGGAISTALSETRPGNPAATFTARPDGPTVKVLQIQLQPMELGSVKVTMKMVGDAVEVVLQASNPDTVEVLHRDRHLLDQMLRATGHKPDAITIQAASDDRPMFQVTSTGSAQGGAMAEGDGPGAGPQLRGEGQGDRREHADGDDRAAENHQEQGERAIDGGSQERRTGRDRGAVYL</sequence>
<evidence type="ECO:0000259" key="2">
    <source>
        <dbReference type="Pfam" id="PF02120"/>
    </source>
</evidence>
<name>F2J4P5_POLGS</name>
<evidence type="ECO:0000313" key="3">
    <source>
        <dbReference type="EMBL" id="ADZ72297.1"/>
    </source>
</evidence>
<accession>F2J4P5</accession>
<dbReference type="Pfam" id="PF02120">
    <property type="entry name" value="Flg_hook"/>
    <property type="match status" value="1"/>
</dbReference>
<dbReference type="AlphaFoldDB" id="F2J4P5"/>
<evidence type="ECO:0000313" key="4">
    <source>
        <dbReference type="Proteomes" id="UP000008130"/>
    </source>
</evidence>
<protein>
    <submittedName>
        <fullName evidence="3">Flagellar hook-length control protein, putative</fullName>
    </submittedName>
</protein>
<dbReference type="HOGENOM" id="CLU_637538_0_0_5"/>
<keyword evidence="4" id="KW-1185">Reference proteome</keyword>
<feature type="region of interest" description="Disordered" evidence="1">
    <location>
        <begin position="350"/>
        <end position="430"/>
    </location>
</feature>
<keyword evidence="3" id="KW-0969">Cilium</keyword>
<organism evidence="3 4">
    <name type="scientific">Polymorphum gilvum (strain LMG 25793 / CGMCC 1.9160 / SL003B-26A1)</name>
    <dbReference type="NCBI Taxonomy" id="991905"/>
    <lineage>
        <taxon>Bacteria</taxon>
        <taxon>Pseudomonadati</taxon>
        <taxon>Pseudomonadota</taxon>
        <taxon>Alphaproteobacteria</taxon>
        <taxon>Rhodobacterales</taxon>
        <taxon>Paracoccaceae</taxon>
        <taxon>Polymorphum</taxon>
    </lineage>
</organism>
<proteinExistence type="predicted"/>
<dbReference type="PATRIC" id="fig|991905.3.peg.3995"/>
<dbReference type="STRING" id="991905.SL003B_3877"/>
<dbReference type="InterPro" id="IPR021136">
    <property type="entry name" value="Flagellar_hook_control-like_C"/>
</dbReference>
<dbReference type="eggNOG" id="COG3144">
    <property type="taxonomic scope" value="Bacteria"/>
</dbReference>
<gene>
    <name evidence="3" type="ordered locus">SL003B_3877</name>
</gene>
<dbReference type="KEGG" id="pgv:SL003B_3877"/>
<dbReference type="InterPro" id="IPR038610">
    <property type="entry name" value="FliK-like_C_sf"/>
</dbReference>